<feature type="chain" id="PRO_5003684471" description="DUF2147 domain-containing protein" evidence="1">
    <location>
        <begin position="20"/>
        <end position="125"/>
    </location>
</feature>
<evidence type="ECO:0000313" key="2">
    <source>
        <dbReference type="EMBL" id="AFL87129.1"/>
    </source>
</evidence>
<gene>
    <name evidence="2" type="ordered locus">Terro_0797</name>
</gene>
<feature type="signal peptide" evidence="1">
    <location>
        <begin position="1"/>
        <end position="19"/>
    </location>
</feature>
<keyword evidence="1" id="KW-0732">Signal</keyword>
<dbReference type="STRING" id="926566.Terro_0797"/>
<proteinExistence type="predicted"/>
<dbReference type="OrthoDB" id="120861at2"/>
<keyword evidence="3" id="KW-1185">Reference proteome</keyword>
<dbReference type="RefSeq" id="WP_014784698.1">
    <property type="nucleotide sequence ID" value="NC_018014.1"/>
</dbReference>
<dbReference type="Proteomes" id="UP000006056">
    <property type="component" value="Chromosome"/>
</dbReference>
<accession>I3ZD11</accession>
<evidence type="ECO:0008006" key="4">
    <source>
        <dbReference type="Google" id="ProtNLM"/>
    </source>
</evidence>
<dbReference type="EMBL" id="CP003379">
    <property type="protein sequence ID" value="AFL87129.1"/>
    <property type="molecule type" value="Genomic_DNA"/>
</dbReference>
<organism evidence="2 3">
    <name type="scientific">Terriglobus roseus (strain DSM 18391 / NRRL B-41598 / KBS 63)</name>
    <dbReference type="NCBI Taxonomy" id="926566"/>
    <lineage>
        <taxon>Bacteria</taxon>
        <taxon>Pseudomonadati</taxon>
        <taxon>Acidobacteriota</taxon>
        <taxon>Terriglobia</taxon>
        <taxon>Terriglobales</taxon>
        <taxon>Acidobacteriaceae</taxon>
        <taxon>Terriglobus</taxon>
    </lineage>
</organism>
<evidence type="ECO:0000313" key="3">
    <source>
        <dbReference type="Proteomes" id="UP000006056"/>
    </source>
</evidence>
<evidence type="ECO:0000256" key="1">
    <source>
        <dbReference type="SAM" id="SignalP"/>
    </source>
</evidence>
<name>I3ZD11_TERRK</name>
<sequence length="125" mass="12845">MKYWIACAVLIAAPLAARAASPANAAGIWSTTGEVSGVSVVETCTFTQDADAKIAGSCLVDGKAYPTTGTVKEETVTWQHGGNYQGTDFIITYTGKLGTDGAITGTMGVDPFNVDGSFTSKKAAK</sequence>
<dbReference type="AlphaFoldDB" id="I3ZD11"/>
<reference evidence="2 3" key="1">
    <citation type="submission" date="2012-06" db="EMBL/GenBank/DDBJ databases">
        <title>Complete genome of Terriglobus roseus DSM 18391.</title>
        <authorList>
            <consortium name="US DOE Joint Genome Institute (JGI-PGF)"/>
            <person name="Lucas S."/>
            <person name="Copeland A."/>
            <person name="Lapidus A."/>
            <person name="Glavina del Rio T."/>
            <person name="Dalin E."/>
            <person name="Tice H."/>
            <person name="Bruce D."/>
            <person name="Goodwin L."/>
            <person name="Pitluck S."/>
            <person name="Peters L."/>
            <person name="Mikhailova N."/>
            <person name="Munk A.C.C."/>
            <person name="Kyrpides N."/>
            <person name="Mavromatis K."/>
            <person name="Ivanova N."/>
            <person name="Brettin T."/>
            <person name="Detter J.C."/>
            <person name="Han C."/>
            <person name="Larimer F."/>
            <person name="Land M."/>
            <person name="Hauser L."/>
            <person name="Markowitz V."/>
            <person name="Cheng J.-F."/>
            <person name="Hugenholtz P."/>
            <person name="Woyke T."/>
            <person name="Wu D."/>
            <person name="Brambilla E."/>
            <person name="Klenk H.-P."/>
            <person name="Eisen J.A."/>
        </authorList>
    </citation>
    <scope>NUCLEOTIDE SEQUENCE [LARGE SCALE GENOMIC DNA]</scope>
    <source>
        <strain evidence="3">DSM 18391 / NRRL B-41598 / KBS 63</strain>
    </source>
</reference>
<protein>
    <recommendedName>
        <fullName evidence="4">DUF2147 domain-containing protein</fullName>
    </recommendedName>
</protein>
<dbReference type="HOGENOM" id="CLU_162737_0_0_0"/>
<dbReference type="KEGG" id="trs:Terro_0797"/>